<dbReference type="GO" id="GO:0008237">
    <property type="term" value="F:metallopeptidase activity"/>
    <property type="evidence" value="ECO:0007669"/>
    <property type="project" value="InterPro"/>
</dbReference>
<dbReference type="Gene3D" id="3.40.390.10">
    <property type="entry name" value="Collagenase (Catalytic Domain)"/>
    <property type="match status" value="1"/>
</dbReference>
<proteinExistence type="predicted"/>
<reference evidence="3" key="1">
    <citation type="submission" date="2017-08" db="EMBL/GenBank/DDBJ databases">
        <title>A dynamic microbial community with high functional redundancy inhabits the cold, oxic subseafloor aquifer.</title>
        <authorList>
            <person name="Tully B.J."/>
            <person name="Wheat C.G."/>
            <person name="Glazer B.T."/>
            <person name="Huber J.A."/>
        </authorList>
    </citation>
    <scope>NUCLEOTIDE SEQUENCE [LARGE SCALE GENOMIC DNA]</scope>
</reference>
<dbReference type="EMBL" id="NVVJ01000001">
    <property type="protein sequence ID" value="PCJ28635.1"/>
    <property type="molecule type" value="Genomic_DNA"/>
</dbReference>
<keyword evidence="1" id="KW-0175">Coiled coil</keyword>
<sequence length="797" mass="86311">MPLRPSNWPFPVLFTEFSNYVEAVQSMRHSSSLARATLAYCCSLASRLLSVGTLLLLLVPGSSAVAQPTTPFIGLIEASPSNPPPPTYAEMSQRISLDSSQLINLRSGNELRLQIATNLYISLLVTMQSVYINGDQLVRAEGVDNDLAFALTLTFGRRSLFGNLSVGTEVYQIHAIGELGGKPFEGWLYKPGSLLNSNSAFQNDYLIIDRHLSEEVPRAVPEIISTLPFKLAQTNSVTSDMADDNKSEAKQELTNAEINSSNFRIEQTFSRDSVLVGDSVDVELYFENISNQIHSGLYVEVLFVLENSKLLAAPKQCREQLNLALQKILYCELGDISPGQAKTFTYTIATSKESQPLIISTVLIGDLRVDGYVNVTEDIRVDSDGDGISDFNENIQNTDATNPDSVNHSNTIIDVMALYTPGAAAVYPHGVQTRINQLISMANQIYADSGVKITLRPVYHGLINYNDVDDMDTALSHLINKTDPAFSEINRLRQDFGADLVILFRPLEHAAGRCGLAPVGGFNTNGDFSSLTEKDFAYSHIAIDCPADVVAAHELGHNMGLTHSHLEDGRGGTFNFSTGYGVDSQFVTVMAFPQAFNTQTRVSLFSSPSISCLGFQCGVDSGSDFGADAVLSLNLVRHQIANYFPTQVPNLPSSAITTLSGIATNAGIAVAASKDGGLNFSSSFAIDDLVDVVADLRVDDKHVGMTGGIHVLMGVLGEGLFQLGEGGEIEAWNGRIDGLSAFTGFGVLRKLEHLTLLDSYKFDKSLSGKQLTLYVAYQVVETGEIVYTSSPLVLTIK</sequence>
<gene>
    <name evidence="2" type="ORF">COA96_00160</name>
</gene>
<organism evidence="2 3">
    <name type="scientific">SAR86 cluster bacterium</name>
    <dbReference type="NCBI Taxonomy" id="2030880"/>
    <lineage>
        <taxon>Bacteria</taxon>
        <taxon>Pseudomonadati</taxon>
        <taxon>Pseudomonadota</taxon>
        <taxon>Gammaproteobacteria</taxon>
        <taxon>SAR86 cluster</taxon>
    </lineage>
</organism>
<name>A0A2A5BB00_9GAMM</name>
<comment type="caution">
    <text evidence="2">The sequence shown here is derived from an EMBL/GenBank/DDBJ whole genome shotgun (WGS) entry which is preliminary data.</text>
</comment>
<dbReference type="Proteomes" id="UP000218327">
    <property type="component" value="Unassembled WGS sequence"/>
</dbReference>
<evidence type="ECO:0008006" key="4">
    <source>
        <dbReference type="Google" id="ProtNLM"/>
    </source>
</evidence>
<dbReference type="SUPFAM" id="SSF55486">
    <property type="entry name" value="Metalloproteases ('zincins'), catalytic domain"/>
    <property type="match status" value="1"/>
</dbReference>
<dbReference type="Pfam" id="PF13582">
    <property type="entry name" value="Reprolysin_3"/>
    <property type="match status" value="1"/>
</dbReference>
<accession>A0A2A5BB00</accession>
<evidence type="ECO:0000313" key="3">
    <source>
        <dbReference type="Proteomes" id="UP000218327"/>
    </source>
</evidence>
<evidence type="ECO:0000256" key="1">
    <source>
        <dbReference type="SAM" id="Coils"/>
    </source>
</evidence>
<evidence type="ECO:0000313" key="2">
    <source>
        <dbReference type="EMBL" id="PCJ28635.1"/>
    </source>
</evidence>
<dbReference type="AlphaFoldDB" id="A0A2A5BB00"/>
<dbReference type="InterPro" id="IPR024079">
    <property type="entry name" value="MetalloPept_cat_dom_sf"/>
</dbReference>
<protein>
    <recommendedName>
        <fullName evidence="4">Peptidase M12B domain-containing protein</fullName>
    </recommendedName>
</protein>
<feature type="coiled-coil region" evidence="1">
    <location>
        <begin position="239"/>
        <end position="266"/>
    </location>
</feature>